<evidence type="ECO:0000313" key="11">
    <source>
        <dbReference type="EMBL" id="RSL87774.1"/>
    </source>
</evidence>
<comment type="subcellular location">
    <subcellularLocation>
        <location evidence="1">Membrane</location>
        <topology evidence="1">Multi-pass membrane protein</topology>
    </subcellularLocation>
</comment>
<comment type="similarity">
    <text evidence="2 8">Belongs to the major facilitator superfamily. Sugar transporter (TC 2.A.1.1) family.</text>
</comment>
<dbReference type="Proteomes" id="UP000288429">
    <property type="component" value="Unassembled WGS sequence"/>
</dbReference>
<dbReference type="Gene3D" id="1.20.1250.20">
    <property type="entry name" value="MFS general substrate transporter like domains"/>
    <property type="match status" value="1"/>
</dbReference>
<feature type="transmembrane region" description="Helical" evidence="9">
    <location>
        <begin position="175"/>
        <end position="196"/>
    </location>
</feature>
<comment type="caution">
    <text evidence="11">The sequence shown here is derived from an EMBL/GenBank/DDBJ whole genome shotgun (WGS) entry which is preliminary data.</text>
</comment>
<dbReference type="SUPFAM" id="SSF103473">
    <property type="entry name" value="MFS general substrate transporter"/>
    <property type="match status" value="1"/>
</dbReference>
<evidence type="ECO:0000256" key="6">
    <source>
        <dbReference type="ARBA" id="ARBA00022989"/>
    </source>
</evidence>
<keyword evidence="5 9" id="KW-0812">Transmembrane</keyword>
<evidence type="ECO:0000256" key="4">
    <source>
        <dbReference type="ARBA" id="ARBA00022597"/>
    </source>
</evidence>
<evidence type="ECO:0000256" key="2">
    <source>
        <dbReference type="ARBA" id="ARBA00010992"/>
    </source>
</evidence>
<feature type="transmembrane region" description="Helical" evidence="9">
    <location>
        <begin position="229"/>
        <end position="251"/>
    </location>
</feature>
<feature type="transmembrane region" description="Helical" evidence="9">
    <location>
        <begin position="62"/>
        <end position="89"/>
    </location>
</feature>
<dbReference type="PROSITE" id="PS50850">
    <property type="entry name" value="MFS"/>
    <property type="match status" value="1"/>
</dbReference>
<evidence type="ECO:0000256" key="8">
    <source>
        <dbReference type="RuleBase" id="RU003346"/>
    </source>
</evidence>
<dbReference type="PANTHER" id="PTHR48022">
    <property type="entry name" value="PLASTIDIC GLUCOSE TRANSPORTER 4"/>
    <property type="match status" value="1"/>
</dbReference>
<proteinExistence type="inferred from homology"/>
<gene>
    <name evidence="11" type="ORF">CDV31_016186</name>
</gene>
<evidence type="ECO:0000256" key="7">
    <source>
        <dbReference type="ARBA" id="ARBA00023136"/>
    </source>
</evidence>
<dbReference type="InterPro" id="IPR005828">
    <property type="entry name" value="MFS_sugar_transport-like"/>
</dbReference>
<feature type="transmembrane region" description="Helical" evidence="9">
    <location>
        <begin position="453"/>
        <end position="476"/>
    </location>
</feature>
<evidence type="ECO:0000256" key="3">
    <source>
        <dbReference type="ARBA" id="ARBA00022448"/>
    </source>
</evidence>
<dbReference type="GO" id="GO:0016020">
    <property type="term" value="C:membrane"/>
    <property type="evidence" value="ECO:0007669"/>
    <property type="project" value="UniProtKB-SubCell"/>
</dbReference>
<dbReference type="PANTHER" id="PTHR48022:SF5">
    <property type="entry name" value="ALPHA-GLUCOSIDES PERMEASE MPH2-RELATED"/>
    <property type="match status" value="1"/>
</dbReference>
<dbReference type="GO" id="GO:0005351">
    <property type="term" value="F:carbohydrate:proton symporter activity"/>
    <property type="evidence" value="ECO:0007669"/>
    <property type="project" value="TreeGrafter"/>
</dbReference>
<feature type="transmembrane region" description="Helical" evidence="9">
    <location>
        <begin position="357"/>
        <end position="379"/>
    </location>
</feature>
<organism evidence="11 12">
    <name type="scientific">Fusarium ambrosium</name>
    <dbReference type="NCBI Taxonomy" id="131363"/>
    <lineage>
        <taxon>Eukaryota</taxon>
        <taxon>Fungi</taxon>
        <taxon>Dikarya</taxon>
        <taxon>Ascomycota</taxon>
        <taxon>Pezizomycotina</taxon>
        <taxon>Sordariomycetes</taxon>
        <taxon>Hypocreomycetidae</taxon>
        <taxon>Hypocreales</taxon>
        <taxon>Nectriaceae</taxon>
        <taxon>Fusarium</taxon>
        <taxon>Fusarium solani species complex</taxon>
    </lineage>
</organism>
<dbReference type="InterPro" id="IPR050360">
    <property type="entry name" value="MFS_Sugar_Transporters"/>
</dbReference>
<dbReference type="Pfam" id="PF00083">
    <property type="entry name" value="Sugar_tr"/>
    <property type="match status" value="1"/>
</dbReference>
<feature type="transmembrane region" description="Helical" evidence="9">
    <location>
        <begin position="488"/>
        <end position="504"/>
    </location>
</feature>
<sequence>MNVPATEKNKDNNGIMAAAITAPAFASAWHMENKDLIEAAAEATDRQKAMSFRQAVREYPKAIMFSALLSTSIVMEGFDLGLIGSFFAFPQFTNKFGEQQPDGSYQVPSEWQSGLTNGSLCGQILGLMFAGWMTERLGYRHTMQIALGAMATFIFIPFFAPRIEVLLVGQILCGMPWGVFQGIATAYAADLCPVALRAYLTTYVNLCFVMGQLLSTGVLRATIQRDDEWAFRIPFALQWMWPIPIIIGIFFTPESPWWLIRHDRIDDALEVLIRLAPSSTDEVVQQANATVAMMIHTNAMERKEQQGATYLECFRGVNLRRTEIACVSYAIQMICGSSLMGYSVYFFQQAGLETTDALNLTIGQFGIGFVGTVCSWWLMSVFGRRTLYLLGVSAGLLVLVGMGVCGIPAQSAATGWATGSLLLVFACLYNISVGPVCFCIISEMPSTRLRAKTVVLARAVYNISGIVCNILTPRMINPTAWQWGPKAGFFYAGVSLICIVWMFFRLPEAKGRTYGELQVLFREKIPARRFATTEAKLFDESLDKFDV</sequence>
<dbReference type="NCBIfam" id="TIGR00879">
    <property type="entry name" value="SP"/>
    <property type="match status" value="1"/>
</dbReference>
<feature type="transmembrane region" description="Helical" evidence="9">
    <location>
        <begin position="114"/>
        <end position="133"/>
    </location>
</feature>
<keyword evidence="4" id="KW-0762">Sugar transport</keyword>
<keyword evidence="3 8" id="KW-0813">Transport</keyword>
<accession>A0A428SDF8</accession>
<dbReference type="InterPro" id="IPR003663">
    <property type="entry name" value="Sugar/inositol_transpt"/>
</dbReference>
<feature type="domain" description="Major facilitator superfamily (MFS) profile" evidence="10">
    <location>
        <begin position="65"/>
        <end position="510"/>
    </location>
</feature>
<protein>
    <recommendedName>
        <fullName evidence="10">Major facilitator superfamily (MFS) profile domain-containing protein</fullName>
    </recommendedName>
</protein>
<name>A0A428SDF8_9HYPO</name>
<dbReference type="InterPro" id="IPR036259">
    <property type="entry name" value="MFS_trans_sf"/>
</dbReference>
<feature type="transmembrane region" description="Helical" evidence="9">
    <location>
        <begin position="324"/>
        <end position="345"/>
    </location>
</feature>
<evidence type="ECO:0000256" key="1">
    <source>
        <dbReference type="ARBA" id="ARBA00004141"/>
    </source>
</evidence>
<feature type="transmembrane region" description="Helical" evidence="9">
    <location>
        <begin position="386"/>
        <end position="409"/>
    </location>
</feature>
<keyword evidence="7 9" id="KW-0472">Membrane</keyword>
<evidence type="ECO:0000256" key="9">
    <source>
        <dbReference type="SAM" id="Phobius"/>
    </source>
</evidence>
<dbReference type="FunFam" id="1.20.1250.20:FF:000254">
    <property type="entry name" value="MAL31p Maltose permease"/>
    <property type="match status" value="1"/>
</dbReference>
<dbReference type="EMBL" id="NIZV01000493">
    <property type="protein sequence ID" value="RSL87774.1"/>
    <property type="molecule type" value="Genomic_DNA"/>
</dbReference>
<keyword evidence="6 9" id="KW-1133">Transmembrane helix</keyword>
<dbReference type="AlphaFoldDB" id="A0A428SDF8"/>
<dbReference type="InterPro" id="IPR020846">
    <property type="entry name" value="MFS_dom"/>
</dbReference>
<feature type="transmembrane region" description="Helical" evidence="9">
    <location>
        <begin position="203"/>
        <end position="223"/>
    </location>
</feature>
<evidence type="ECO:0000259" key="10">
    <source>
        <dbReference type="PROSITE" id="PS50850"/>
    </source>
</evidence>
<keyword evidence="12" id="KW-1185">Reference proteome</keyword>
<feature type="transmembrane region" description="Helical" evidence="9">
    <location>
        <begin position="145"/>
        <end position="163"/>
    </location>
</feature>
<evidence type="ECO:0000256" key="5">
    <source>
        <dbReference type="ARBA" id="ARBA00022692"/>
    </source>
</evidence>
<evidence type="ECO:0000313" key="12">
    <source>
        <dbReference type="Proteomes" id="UP000288429"/>
    </source>
</evidence>
<reference evidence="11 12" key="1">
    <citation type="submission" date="2017-06" db="EMBL/GenBank/DDBJ databases">
        <title>Cmopartive genomic analysis of Ambrosia Fusariam Clade fungi.</title>
        <authorList>
            <person name="Stajich J.E."/>
            <person name="Carrillo J."/>
            <person name="Kijimoto T."/>
            <person name="Eskalen A."/>
            <person name="O'Donnell K."/>
            <person name="Kasson M."/>
        </authorList>
    </citation>
    <scope>NUCLEOTIDE SEQUENCE [LARGE SCALE GENOMIC DNA]</scope>
    <source>
        <strain evidence="11 12">NRRL 20438</strain>
    </source>
</reference>
<feature type="transmembrane region" description="Helical" evidence="9">
    <location>
        <begin position="421"/>
        <end position="441"/>
    </location>
</feature>